<name>A0ABD1YQG4_9MARC</name>
<evidence type="ECO:0000313" key="2">
    <source>
        <dbReference type="Proteomes" id="UP001605036"/>
    </source>
</evidence>
<keyword evidence="2" id="KW-1185">Reference proteome</keyword>
<gene>
    <name evidence="1" type="ORF">R1flu_004498</name>
</gene>
<reference evidence="1 2" key="1">
    <citation type="submission" date="2024-09" db="EMBL/GenBank/DDBJ databases">
        <title>Chromosome-scale assembly of Riccia fluitans.</title>
        <authorList>
            <person name="Paukszto L."/>
            <person name="Sawicki J."/>
            <person name="Karawczyk K."/>
            <person name="Piernik-Szablinska J."/>
            <person name="Szczecinska M."/>
            <person name="Mazdziarz M."/>
        </authorList>
    </citation>
    <scope>NUCLEOTIDE SEQUENCE [LARGE SCALE GENOMIC DNA]</scope>
    <source>
        <strain evidence="1">Rf_01</strain>
        <tissue evidence="1">Aerial parts of the thallus</tissue>
    </source>
</reference>
<organism evidence="1 2">
    <name type="scientific">Riccia fluitans</name>
    <dbReference type="NCBI Taxonomy" id="41844"/>
    <lineage>
        <taxon>Eukaryota</taxon>
        <taxon>Viridiplantae</taxon>
        <taxon>Streptophyta</taxon>
        <taxon>Embryophyta</taxon>
        <taxon>Marchantiophyta</taxon>
        <taxon>Marchantiopsida</taxon>
        <taxon>Marchantiidae</taxon>
        <taxon>Marchantiales</taxon>
        <taxon>Ricciaceae</taxon>
        <taxon>Riccia</taxon>
    </lineage>
</organism>
<dbReference type="AlphaFoldDB" id="A0ABD1YQG4"/>
<accession>A0ABD1YQG4</accession>
<comment type="caution">
    <text evidence="1">The sequence shown here is derived from an EMBL/GenBank/DDBJ whole genome shotgun (WGS) entry which is preliminary data.</text>
</comment>
<proteinExistence type="predicted"/>
<sequence>MYKLLLRLPRDEVIRQLPAGRYSKLKADRSRSASGCRIDCSESPCVIDASSCLVSGSLRPEDYAENVLTWRLDSGLLL</sequence>
<dbReference type="Proteomes" id="UP001605036">
    <property type="component" value="Unassembled WGS sequence"/>
</dbReference>
<dbReference type="EMBL" id="JBHFFA010000003">
    <property type="protein sequence ID" value="KAL2633019.1"/>
    <property type="molecule type" value="Genomic_DNA"/>
</dbReference>
<protein>
    <submittedName>
        <fullName evidence="1">Uncharacterized protein</fullName>
    </submittedName>
</protein>
<evidence type="ECO:0000313" key="1">
    <source>
        <dbReference type="EMBL" id="KAL2633019.1"/>
    </source>
</evidence>